<dbReference type="HOGENOM" id="CLU_539811_0_0_1"/>
<proteinExistence type="predicted"/>
<organism evidence="1 2">
    <name type="scientific">Pisolithus tinctorius Marx 270</name>
    <dbReference type="NCBI Taxonomy" id="870435"/>
    <lineage>
        <taxon>Eukaryota</taxon>
        <taxon>Fungi</taxon>
        <taxon>Dikarya</taxon>
        <taxon>Basidiomycota</taxon>
        <taxon>Agaricomycotina</taxon>
        <taxon>Agaricomycetes</taxon>
        <taxon>Agaricomycetidae</taxon>
        <taxon>Boletales</taxon>
        <taxon>Sclerodermatineae</taxon>
        <taxon>Pisolithaceae</taxon>
        <taxon>Pisolithus</taxon>
    </lineage>
</organism>
<dbReference type="Proteomes" id="UP000054217">
    <property type="component" value="Unassembled WGS sequence"/>
</dbReference>
<dbReference type="InParanoid" id="A0A0C3KY31"/>
<keyword evidence="2" id="KW-1185">Reference proteome</keyword>
<reference evidence="2" key="2">
    <citation type="submission" date="2015-01" db="EMBL/GenBank/DDBJ databases">
        <title>Evolutionary Origins and Diversification of the Mycorrhizal Mutualists.</title>
        <authorList>
            <consortium name="DOE Joint Genome Institute"/>
            <consortium name="Mycorrhizal Genomics Consortium"/>
            <person name="Kohler A."/>
            <person name="Kuo A."/>
            <person name="Nagy L.G."/>
            <person name="Floudas D."/>
            <person name="Copeland A."/>
            <person name="Barry K.W."/>
            <person name="Cichocki N."/>
            <person name="Veneault-Fourrey C."/>
            <person name="LaButti K."/>
            <person name="Lindquist E.A."/>
            <person name="Lipzen A."/>
            <person name="Lundell T."/>
            <person name="Morin E."/>
            <person name="Murat C."/>
            <person name="Riley R."/>
            <person name="Ohm R."/>
            <person name="Sun H."/>
            <person name="Tunlid A."/>
            <person name="Henrissat B."/>
            <person name="Grigoriev I.V."/>
            <person name="Hibbett D.S."/>
            <person name="Martin F."/>
        </authorList>
    </citation>
    <scope>NUCLEOTIDE SEQUENCE [LARGE SCALE GENOMIC DNA]</scope>
    <source>
        <strain evidence="2">Marx 270</strain>
    </source>
</reference>
<name>A0A0C3KY31_PISTI</name>
<dbReference type="OrthoDB" id="3247418at2759"/>
<protein>
    <submittedName>
        <fullName evidence="1">Uncharacterized protein</fullName>
    </submittedName>
</protein>
<evidence type="ECO:0000313" key="2">
    <source>
        <dbReference type="Proteomes" id="UP000054217"/>
    </source>
</evidence>
<dbReference type="EMBL" id="KN831945">
    <property type="protein sequence ID" value="KIO14402.1"/>
    <property type="molecule type" value="Genomic_DNA"/>
</dbReference>
<dbReference type="PANTHER" id="PTHR46579">
    <property type="entry name" value="F5/8 TYPE C DOMAIN-CONTAINING PROTEIN-RELATED"/>
    <property type="match status" value="1"/>
</dbReference>
<sequence>MSDLLQLWKHGIKVPTELQPEGRLVCVALVVVICDKPAAHKIGGFASHSHTYFCTECWISVADKTNPNAFQQGGLVKTHFYNIWVQSKILQPNHELAMLHSMLTDFIILGLCSKLLTDIGTPASGSLMADQWLLLATVYGLIIVPQIWDSYLPHQTSDEAPFHCISMIEQAKTKKQQEASWKANNKVSLAEAKKHGREAFETEKSCITQENMAVTEAKKQEKLQQLVVKQAEKVWQAEVKRHTINNHDIAEADQLLCEYNIELIKLYGSGVIKPNHHYSMHVSNCTHNFGLLHDFWTFLFEHLNKVLKSFKVNNHTNGELEMTFFKEFHRTCESLRVIYSLCANPMKSLGSEAAQIMQKAMHKECGTITGLAALCNDLDEVSADAEILILVADPRDISEPHSSDSDLGLDEIFQSPESPAFYPAFPGGFDFDKPFDPPAECQELLPLSELTSLSSSPSSDSELAAEQLLLPSHSLIANSAITFSTQIPIQNTLASTLLNSSPILP</sequence>
<accession>A0A0C3KY31</accession>
<dbReference type="AlphaFoldDB" id="A0A0C3KY31"/>
<reference evidence="1 2" key="1">
    <citation type="submission" date="2014-04" db="EMBL/GenBank/DDBJ databases">
        <authorList>
            <consortium name="DOE Joint Genome Institute"/>
            <person name="Kuo A."/>
            <person name="Kohler A."/>
            <person name="Costa M.D."/>
            <person name="Nagy L.G."/>
            <person name="Floudas D."/>
            <person name="Copeland A."/>
            <person name="Barry K.W."/>
            <person name="Cichocki N."/>
            <person name="Veneault-Fourrey C."/>
            <person name="LaButti K."/>
            <person name="Lindquist E.A."/>
            <person name="Lipzen A."/>
            <person name="Lundell T."/>
            <person name="Morin E."/>
            <person name="Murat C."/>
            <person name="Sun H."/>
            <person name="Tunlid A."/>
            <person name="Henrissat B."/>
            <person name="Grigoriev I.V."/>
            <person name="Hibbett D.S."/>
            <person name="Martin F."/>
            <person name="Nordberg H.P."/>
            <person name="Cantor M.N."/>
            <person name="Hua S.X."/>
        </authorList>
    </citation>
    <scope>NUCLEOTIDE SEQUENCE [LARGE SCALE GENOMIC DNA]</scope>
    <source>
        <strain evidence="1 2">Marx 270</strain>
    </source>
</reference>
<dbReference type="PANTHER" id="PTHR46579:SF1">
    <property type="entry name" value="F5_8 TYPE C DOMAIN-CONTAINING PROTEIN"/>
    <property type="match status" value="1"/>
</dbReference>
<evidence type="ECO:0000313" key="1">
    <source>
        <dbReference type="EMBL" id="KIO14402.1"/>
    </source>
</evidence>
<gene>
    <name evidence="1" type="ORF">M404DRAFT_18570</name>
</gene>